<proteinExistence type="predicted"/>
<dbReference type="InterPro" id="IPR025317">
    <property type="entry name" value="DUF4222"/>
</dbReference>
<reference evidence="1" key="1">
    <citation type="submission" date="2024-06" db="EMBL/GenBank/DDBJ databases">
        <authorList>
            <person name="Coelho C."/>
            <person name="Bento M."/>
            <person name="Garcia E."/>
            <person name="Camelo A."/>
            <person name="Brandao I."/>
            <person name="Espirito Santo C."/>
            <person name="Trovao J."/>
            <person name="Verissimo A."/>
            <person name="Costa J."/>
            <person name="Tiago I."/>
        </authorList>
    </citation>
    <scope>NUCLEOTIDE SEQUENCE</scope>
    <source>
        <strain evidence="1">KWT182</strain>
    </source>
</reference>
<gene>
    <name evidence="1" type="ORF">ABK905_00540</name>
</gene>
<dbReference type="EMBL" id="CP157947">
    <property type="protein sequence ID" value="XBS69912.1"/>
    <property type="molecule type" value="Genomic_DNA"/>
</dbReference>
<name>A0AAU7QB53_9GAMM</name>
<dbReference type="Pfam" id="PF13973">
    <property type="entry name" value="DUF4222"/>
    <property type="match status" value="1"/>
</dbReference>
<organism evidence="1">
    <name type="scientific">Acerihabitans sp. KWT182</name>
    <dbReference type="NCBI Taxonomy" id="3157919"/>
    <lineage>
        <taxon>Bacteria</taxon>
        <taxon>Pseudomonadati</taxon>
        <taxon>Pseudomonadota</taxon>
        <taxon>Gammaproteobacteria</taxon>
        <taxon>Enterobacterales</taxon>
        <taxon>Pectobacteriaceae</taxon>
        <taxon>Acerihabitans</taxon>
    </lineage>
</organism>
<evidence type="ECO:0000313" key="1">
    <source>
        <dbReference type="EMBL" id="XBS69912.1"/>
    </source>
</evidence>
<sequence length="78" mass="9061">MLHEITLHEALERAVKAIREPQINDRWKDGRGEFVTVTAAAFNRVTFVRDGYEYPCSYPLVRFVKEFSLTRENSADAK</sequence>
<protein>
    <submittedName>
        <fullName evidence="1">DUF4222 domain-containing protein</fullName>
    </submittedName>
</protein>
<dbReference type="AlphaFoldDB" id="A0AAU7QB53"/>
<accession>A0AAU7QB53</accession>